<dbReference type="CDD" id="cd00830">
    <property type="entry name" value="KAS_III"/>
    <property type="match status" value="1"/>
</dbReference>
<dbReference type="EC" id="2.3.1.180" evidence="5"/>
<dbReference type="NCBIfam" id="NF006829">
    <property type="entry name" value="PRK09352.1"/>
    <property type="match status" value="1"/>
</dbReference>
<organism evidence="5 6">
    <name type="scientific">Atopococcus tabaci</name>
    <dbReference type="NCBI Taxonomy" id="269774"/>
    <lineage>
        <taxon>Bacteria</taxon>
        <taxon>Bacillati</taxon>
        <taxon>Bacillota</taxon>
        <taxon>Bacilli</taxon>
        <taxon>Lactobacillales</taxon>
        <taxon>Carnobacteriaceae</taxon>
        <taxon>Atopococcus</taxon>
    </lineage>
</organism>
<keyword evidence="6" id="KW-1185">Reference proteome</keyword>
<dbReference type="PANTHER" id="PTHR34069:SF2">
    <property type="entry name" value="BETA-KETOACYL-[ACYL-CARRIER-PROTEIN] SYNTHASE III"/>
    <property type="match status" value="1"/>
</dbReference>
<dbReference type="InterPro" id="IPR013751">
    <property type="entry name" value="ACP_syn_III_N"/>
</dbReference>
<dbReference type="Gene3D" id="3.40.47.10">
    <property type="match status" value="1"/>
</dbReference>
<comment type="caution">
    <text evidence="5">The sequence shown here is derived from an EMBL/GenBank/DDBJ whole genome shotgun (WGS) entry which is preliminary data.</text>
</comment>
<gene>
    <name evidence="5" type="ORF">Q4F26_02245</name>
</gene>
<accession>A0AA43ZSD8</accession>
<dbReference type="SUPFAM" id="SSF53901">
    <property type="entry name" value="Thiolase-like"/>
    <property type="match status" value="1"/>
</dbReference>
<feature type="domain" description="Beta-ketoacyl-[acyl-carrier-protein] synthase III C-terminal" evidence="3">
    <location>
        <begin position="230"/>
        <end position="313"/>
    </location>
</feature>
<evidence type="ECO:0000259" key="3">
    <source>
        <dbReference type="Pfam" id="PF08541"/>
    </source>
</evidence>
<evidence type="ECO:0000313" key="6">
    <source>
        <dbReference type="Proteomes" id="UP001171751"/>
    </source>
</evidence>
<dbReference type="Pfam" id="PF08545">
    <property type="entry name" value="ACP_syn_III"/>
    <property type="match status" value="1"/>
</dbReference>
<dbReference type="GO" id="GO:0006633">
    <property type="term" value="P:fatty acid biosynthetic process"/>
    <property type="evidence" value="ECO:0007669"/>
    <property type="project" value="InterPro"/>
</dbReference>
<evidence type="ECO:0000259" key="4">
    <source>
        <dbReference type="Pfam" id="PF08545"/>
    </source>
</evidence>
<keyword evidence="1 5" id="KW-0808">Transferase</keyword>
<dbReference type="EMBL" id="JAUNQW010000006">
    <property type="protein sequence ID" value="MDO5457142.1"/>
    <property type="molecule type" value="Genomic_DNA"/>
</dbReference>
<name>A0AA43ZSD8_9LACT</name>
<dbReference type="PANTHER" id="PTHR34069">
    <property type="entry name" value="3-OXOACYL-[ACYL-CARRIER-PROTEIN] SYNTHASE 3"/>
    <property type="match status" value="1"/>
</dbReference>
<sequence>MSKIVSTGSYLPADIVTNTQLVEQTGIDSSDEWISQRTGIKQRHFASADESLAHIASKAVENALERYGQDIRDEINLIVLATMSSHNPTPAVASQVQDILGIKETWAFDISGACAGFVMATEVAEKISRDYTSGYTLVIGAEKMSSILDFSDRSTSILFGDGAGAVLIQNDGQGLPNYRSELSSIPDRKDSIVVDPESDETDKMTMSGHDVFNFVVRKIIPSLSRFIQREASDFDYLLSHQANERLVGIMVDKLEIDVEKAPVNIDRTANTSAASIPILWDELIQDGTLKLQGSQKVVLTGFGGGLSWGHVTFDI</sequence>
<dbReference type="GO" id="GO:0033818">
    <property type="term" value="F:beta-ketoacyl-acyl-carrier-protein synthase III activity"/>
    <property type="evidence" value="ECO:0007669"/>
    <property type="project" value="UniProtKB-EC"/>
</dbReference>
<evidence type="ECO:0000256" key="2">
    <source>
        <dbReference type="ARBA" id="ARBA00023315"/>
    </source>
</evidence>
<dbReference type="GO" id="GO:0004315">
    <property type="term" value="F:3-oxoacyl-[acyl-carrier-protein] synthase activity"/>
    <property type="evidence" value="ECO:0007669"/>
    <property type="project" value="InterPro"/>
</dbReference>
<evidence type="ECO:0000256" key="1">
    <source>
        <dbReference type="ARBA" id="ARBA00022679"/>
    </source>
</evidence>
<proteinExistence type="predicted"/>
<keyword evidence="2 5" id="KW-0012">Acyltransferase</keyword>
<dbReference type="Pfam" id="PF08541">
    <property type="entry name" value="ACP_syn_III_C"/>
    <property type="match status" value="1"/>
</dbReference>
<dbReference type="GO" id="GO:0044550">
    <property type="term" value="P:secondary metabolite biosynthetic process"/>
    <property type="evidence" value="ECO:0007669"/>
    <property type="project" value="TreeGrafter"/>
</dbReference>
<feature type="domain" description="Beta-ketoacyl-[acyl-carrier-protein] synthase III N-terminal" evidence="4">
    <location>
        <begin position="108"/>
        <end position="172"/>
    </location>
</feature>
<dbReference type="InterPro" id="IPR013747">
    <property type="entry name" value="ACP_syn_III_C"/>
</dbReference>
<dbReference type="Proteomes" id="UP001171751">
    <property type="component" value="Unassembled WGS sequence"/>
</dbReference>
<dbReference type="InterPro" id="IPR016039">
    <property type="entry name" value="Thiolase-like"/>
</dbReference>
<reference evidence="5" key="1">
    <citation type="submission" date="2023-07" db="EMBL/GenBank/DDBJ databases">
        <title>Between Cages and Wild: Unraveling the Impact of Captivity on Animal Microbiomes and Antimicrobial Resistance.</title>
        <authorList>
            <person name="Schmartz G.P."/>
            <person name="Rehner J."/>
            <person name="Schuff M.J."/>
            <person name="Becker S.L."/>
            <person name="Kravczyk M."/>
            <person name="Gurevich A."/>
            <person name="Francke R."/>
            <person name="Mueller R."/>
            <person name="Keller V."/>
            <person name="Keller A."/>
        </authorList>
    </citation>
    <scope>NUCLEOTIDE SEQUENCE</scope>
    <source>
        <strain evidence="5">S39M_St_73</strain>
    </source>
</reference>
<evidence type="ECO:0000313" key="5">
    <source>
        <dbReference type="EMBL" id="MDO5457142.1"/>
    </source>
</evidence>
<protein>
    <submittedName>
        <fullName evidence="5">Beta-ketoacyl-ACP synthase 3</fullName>
        <ecNumber evidence="5">2.3.1.180</ecNumber>
    </submittedName>
</protein>
<dbReference type="AlphaFoldDB" id="A0AA43ZSD8"/>